<gene>
    <name evidence="1" type="ORF">CLV72_11277</name>
</gene>
<evidence type="ECO:0000313" key="1">
    <source>
        <dbReference type="EMBL" id="PRX92004.1"/>
    </source>
</evidence>
<protein>
    <submittedName>
        <fullName evidence="1">Uncharacterized protein</fullName>
    </submittedName>
</protein>
<reference evidence="1 2" key="1">
    <citation type="submission" date="2018-03" db="EMBL/GenBank/DDBJ databases">
        <title>Genomic Encyclopedia of Archaeal and Bacterial Type Strains, Phase II (KMG-II): from individual species to whole genera.</title>
        <authorList>
            <person name="Goeker M."/>
        </authorList>
    </citation>
    <scope>NUCLEOTIDE SEQUENCE [LARGE SCALE GENOMIC DNA]</scope>
    <source>
        <strain evidence="1 2">DSM 45601</strain>
    </source>
</reference>
<dbReference type="Proteomes" id="UP000237846">
    <property type="component" value="Unassembled WGS sequence"/>
</dbReference>
<sequence>MTDQPDKPKREHYGEVTAYWRDGTSTVIYLFDPPVDLGRNRILVQGWKVRGDSTHIGRSVNLRLVLPNGTEFRDGYAYVQSMRRSTGKWVKIEMRRGREREWEHTL</sequence>
<dbReference type="AlphaFoldDB" id="A0A2T0PSX5"/>
<dbReference type="EMBL" id="PVZC01000012">
    <property type="protein sequence ID" value="PRX92004.1"/>
    <property type="molecule type" value="Genomic_DNA"/>
</dbReference>
<evidence type="ECO:0000313" key="2">
    <source>
        <dbReference type="Proteomes" id="UP000237846"/>
    </source>
</evidence>
<keyword evidence="2" id="KW-1185">Reference proteome</keyword>
<dbReference type="RefSeq" id="WP_106253398.1">
    <property type="nucleotide sequence ID" value="NZ_PVZC01000012.1"/>
</dbReference>
<proteinExistence type="predicted"/>
<organism evidence="1 2">
    <name type="scientific">Allonocardiopsis opalescens</name>
    <dbReference type="NCBI Taxonomy" id="1144618"/>
    <lineage>
        <taxon>Bacteria</taxon>
        <taxon>Bacillati</taxon>
        <taxon>Actinomycetota</taxon>
        <taxon>Actinomycetes</taxon>
        <taxon>Streptosporangiales</taxon>
        <taxon>Allonocardiopsis</taxon>
    </lineage>
</organism>
<accession>A0A2T0PSX5</accession>
<comment type="caution">
    <text evidence="1">The sequence shown here is derived from an EMBL/GenBank/DDBJ whole genome shotgun (WGS) entry which is preliminary data.</text>
</comment>
<name>A0A2T0PSX5_9ACTN</name>